<dbReference type="RefSeq" id="WP_169162695.1">
    <property type="nucleotide sequence ID" value="NZ_JABBFW010000022.1"/>
</dbReference>
<name>A0A848FC66_9BURK</name>
<organism evidence="2 3">
    <name type="scientific">Azohydromonas caseinilytica</name>
    <dbReference type="NCBI Taxonomy" id="2728836"/>
    <lineage>
        <taxon>Bacteria</taxon>
        <taxon>Pseudomonadati</taxon>
        <taxon>Pseudomonadota</taxon>
        <taxon>Betaproteobacteria</taxon>
        <taxon>Burkholderiales</taxon>
        <taxon>Sphaerotilaceae</taxon>
        <taxon>Azohydromonas</taxon>
    </lineage>
</organism>
<evidence type="ECO:0000256" key="1">
    <source>
        <dbReference type="SAM" id="MobiDB-lite"/>
    </source>
</evidence>
<feature type="region of interest" description="Disordered" evidence="1">
    <location>
        <begin position="35"/>
        <end position="66"/>
    </location>
</feature>
<dbReference type="AlphaFoldDB" id="A0A848FC66"/>
<feature type="compositionally biased region" description="Low complexity" evidence="1">
    <location>
        <begin position="44"/>
        <end position="66"/>
    </location>
</feature>
<sequence>MNFDIKPRPVAATRSVITAATVVQNIAREPGTALAGEFNGNAMRPAQRAAGTADATDTPDAGRALR</sequence>
<comment type="caution">
    <text evidence="2">The sequence shown here is derived from an EMBL/GenBank/DDBJ whole genome shotgun (WGS) entry which is preliminary data.</text>
</comment>
<protein>
    <submittedName>
        <fullName evidence="2">Uncharacterized protein</fullName>
    </submittedName>
</protein>
<keyword evidence="3" id="KW-1185">Reference proteome</keyword>
<dbReference type="EMBL" id="JABBFW010000022">
    <property type="protein sequence ID" value="NML17797.1"/>
    <property type="molecule type" value="Genomic_DNA"/>
</dbReference>
<accession>A0A848FC66</accession>
<dbReference type="Proteomes" id="UP000574067">
    <property type="component" value="Unassembled WGS sequence"/>
</dbReference>
<reference evidence="2 3" key="1">
    <citation type="submission" date="2020-04" db="EMBL/GenBank/DDBJ databases">
        <title>Azohydromonas sp. isolated from soil.</title>
        <authorList>
            <person name="Dahal R.H."/>
        </authorList>
    </citation>
    <scope>NUCLEOTIDE SEQUENCE [LARGE SCALE GENOMIC DNA]</scope>
    <source>
        <strain evidence="2 3">G-1-1-14</strain>
    </source>
</reference>
<proteinExistence type="predicted"/>
<gene>
    <name evidence="2" type="ORF">HHL10_22760</name>
</gene>
<evidence type="ECO:0000313" key="3">
    <source>
        <dbReference type="Proteomes" id="UP000574067"/>
    </source>
</evidence>
<evidence type="ECO:0000313" key="2">
    <source>
        <dbReference type="EMBL" id="NML17797.1"/>
    </source>
</evidence>